<protein>
    <submittedName>
        <fullName evidence="1">Uncharacterized protein</fullName>
    </submittedName>
</protein>
<evidence type="ECO:0000313" key="1">
    <source>
        <dbReference type="EMBL" id="KAL3388861.1"/>
    </source>
</evidence>
<evidence type="ECO:0000313" key="2">
    <source>
        <dbReference type="Proteomes" id="UP001627154"/>
    </source>
</evidence>
<sequence length="76" mass="8841">MFSKTKKCTSIYQPFSPLGRGLNIHTQSERERTRHMLCSAALLYARLRTHYVMAIMPQRRATSNDFLSPPRAYVHT</sequence>
<accession>A0ABD2W7Q9</accession>
<organism evidence="1 2">
    <name type="scientific">Trichogramma kaykai</name>
    <dbReference type="NCBI Taxonomy" id="54128"/>
    <lineage>
        <taxon>Eukaryota</taxon>
        <taxon>Metazoa</taxon>
        <taxon>Ecdysozoa</taxon>
        <taxon>Arthropoda</taxon>
        <taxon>Hexapoda</taxon>
        <taxon>Insecta</taxon>
        <taxon>Pterygota</taxon>
        <taxon>Neoptera</taxon>
        <taxon>Endopterygota</taxon>
        <taxon>Hymenoptera</taxon>
        <taxon>Apocrita</taxon>
        <taxon>Proctotrupomorpha</taxon>
        <taxon>Chalcidoidea</taxon>
        <taxon>Trichogrammatidae</taxon>
        <taxon>Trichogramma</taxon>
    </lineage>
</organism>
<comment type="caution">
    <text evidence="1">The sequence shown here is derived from an EMBL/GenBank/DDBJ whole genome shotgun (WGS) entry which is preliminary data.</text>
</comment>
<gene>
    <name evidence="1" type="ORF">TKK_016044</name>
</gene>
<dbReference type="AlphaFoldDB" id="A0ABD2W7Q9"/>
<name>A0ABD2W7Q9_9HYME</name>
<dbReference type="Proteomes" id="UP001627154">
    <property type="component" value="Unassembled WGS sequence"/>
</dbReference>
<reference evidence="1 2" key="1">
    <citation type="journal article" date="2024" name="bioRxiv">
        <title>A reference genome for Trichogramma kaykai: A tiny desert-dwelling parasitoid wasp with competing sex-ratio distorters.</title>
        <authorList>
            <person name="Culotta J."/>
            <person name="Lindsey A.R."/>
        </authorList>
    </citation>
    <scope>NUCLEOTIDE SEQUENCE [LARGE SCALE GENOMIC DNA]</scope>
    <source>
        <strain evidence="1 2">KSX58</strain>
    </source>
</reference>
<keyword evidence="2" id="KW-1185">Reference proteome</keyword>
<dbReference type="EMBL" id="JBJJXI010000125">
    <property type="protein sequence ID" value="KAL3388861.1"/>
    <property type="molecule type" value="Genomic_DNA"/>
</dbReference>
<proteinExistence type="predicted"/>